<proteinExistence type="predicted"/>
<protein>
    <submittedName>
        <fullName evidence="1">Uncharacterized protein</fullName>
    </submittedName>
</protein>
<gene>
    <name evidence="1" type="ORF">AVEN_134700_1</name>
</gene>
<keyword evidence="2" id="KW-1185">Reference proteome</keyword>
<comment type="caution">
    <text evidence="1">The sequence shown here is derived from an EMBL/GenBank/DDBJ whole genome shotgun (WGS) entry which is preliminary data.</text>
</comment>
<accession>A0A4Y2HUU6</accession>
<dbReference type="AlphaFoldDB" id="A0A4Y2HUU6"/>
<dbReference type="EMBL" id="BGPR01002186">
    <property type="protein sequence ID" value="GBM69257.1"/>
    <property type="molecule type" value="Genomic_DNA"/>
</dbReference>
<evidence type="ECO:0000313" key="2">
    <source>
        <dbReference type="Proteomes" id="UP000499080"/>
    </source>
</evidence>
<dbReference type="Proteomes" id="UP000499080">
    <property type="component" value="Unassembled WGS sequence"/>
</dbReference>
<name>A0A4Y2HUU6_ARAVE</name>
<sequence length="70" mass="8035">MWLTSALVKGRLLHIRPWWTETLPHRRAAVHTHEEVVGRLLRQDHSGGLGAALLIEERQFTQREGKDLCG</sequence>
<evidence type="ECO:0000313" key="1">
    <source>
        <dbReference type="EMBL" id="GBM69257.1"/>
    </source>
</evidence>
<organism evidence="1 2">
    <name type="scientific">Araneus ventricosus</name>
    <name type="common">Orbweaver spider</name>
    <name type="synonym">Epeira ventricosa</name>
    <dbReference type="NCBI Taxonomy" id="182803"/>
    <lineage>
        <taxon>Eukaryota</taxon>
        <taxon>Metazoa</taxon>
        <taxon>Ecdysozoa</taxon>
        <taxon>Arthropoda</taxon>
        <taxon>Chelicerata</taxon>
        <taxon>Arachnida</taxon>
        <taxon>Araneae</taxon>
        <taxon>Araneomorphae</taxon>
        <taxon>Entelegynae</taxon>
        <taxon>Araneoidea</taxon>
        <taxon>Araneidae</taxon>
        <taxon>Araneus</taxon>
    </lineage>
</organism>
<reference evidence="1 2" key="1">
    <citation type="journal article" date="2019" name="Sci. Rep.">
        <title>Orb-weaving spider Araneus ventricosus genome elucidates the spidroin gene catalogue.</title>
        <authorList>
            <person name="Kono N."/>
            <person name="Nakamura H."/>
            <person name="Ohtoshi R."/>
            <person name="Moran D.A.P."/>
            <person name="Shinohara A."/>
            <person name="Yoshida Y."/>
            <person name="Fujiwara M."/>
            <person name="Mori M."/>
            <person name="Tomita M."/>
            <person name="Arakawa K."/>
        </authorList>
    </citation>
    <scope>NUCLEOTIDE SEQUENCE [LARGE SCALE GENOMIC DNA]</scope>
</reference>